<dbReference type="PaxDb" id="3055-EDP07499"/>
<evidence type="ECO:0000313" key="1">
    <source>
        <dbReference type="EMBL" id="PNW86928.1"/>
    </source>
</evidence>
<name>A8I4S0_CHLRE</name>
<dbReference type="Gramene" id="PNW86928">
    <property type="protein sequence ID" value="PNW86928"/>
    <property type="gene ID" value="CHLRE_02g101700v5"/>
</dbReference>
<reference evidence="1 2" key="1">
    <citation type="journal article" date="2007" name="Science">
        <title>The Chlamydomonas genome reveals the evolution of key animal and plant functions.</title>
        <authorList>
            <person name="Merchant S.S."/>
            <person name="Prochnik S.E."/>
            <person name="Vallon O."/>
            <person name="Harris E.H."/>
            <person name="Karpowicz S.J."/>
            <person name="Witman G.B."/>
            <person name="Terry A."/>
            <person name="Salamov A."/>
            <person name="Fritz-Laylin L.K."/>
            <person name="Marechal-Drouard L."/>
            <person name="Marshall W.F."/>
            <person name="Qu L.H."/>
            <person name="Nelson D.R."/>
            <person name="Sanderfoot A.A."/>
            <person name="Spalding M.H."/>
            <person name="Kapitonov V.V."/>
            <person name="Ren Q."/>
            <person name="Ferris P."/>
            <person name="Lindquist E."/>
            <person name="Shapiro H."/>
            <person name="Lucas S.M."/>
            <person name="Grimwood J."/>
            <person name="Schmutz J."/>
            <person name="Cardol P."/>
            <person name="Cerutti H."/>
            <person name="Chanfreau G."/>
            <person name="Chen C.L."/>
            <person name="Cognat V."/>
            <person name="Croft M.T."/>
            <person name="Dent R."/>
            <person name="Dutcher S."/>
            <person name="Fernandez E."/>
            <person name="Fukuzawa H."/>
            <person name="Gonzalez-Ballester D."/>
            <person name="Gonzalez-Halphen D."/>
            <person name="Hallmann A."/>
            <person name="Hanikenne M."/>
            <person name="Hippler M."/>
            <person name="Inwood W."/>
            <person name="Jabbari K."/>
            <person name="Kalanon M."/>
            <person name="Kuras R."/>
            <person name="Lefebvre P.A."/>
            <person name="Lemaire S.D."/>
            <person name="Lobanov A.V."/>
            <person name="Lohr M."/>
            <person name="Manuell A."/>
            <person name="Meier I."/>
            <person name="Mets L."/>
            <person name="Mittag M."/>
            <person name="Mittelmeier T."/>
            <person name="Moroney J.V."/>
            <person name="Moseley J."/>
            <person name="Napoli C."/>
            <person name="Nedelcu A.M."/>
            <person name="Niyogi K."/>
            <person name="Novoselov S.V."/>
            <person name="Paulsen I.T."/>
            <person name="Pazour G."/>
            <person name="Purton S."/>
            <person name="Ral J.P."/>
            <person name="Riano-Pachon D.M."/>
            <person name="Riekhof W."/>
            <person name="Rymarquis L."/>
            <person name="Schroda M."/>
            <person name="Stern D."/>
            <person name="Umen J."/>
            <person name="Willows R."/>
            <person name="Wilson N."/>
            <person name="Zimmer S.L."/>
            <person name="Allmer J."/>
            <person name="Balk J."/>
            <person name="Bisova K."/>
            <person name="Chen C.J."/>
            <person name="Elias M."/>
            <person name="Gendler K."/>
            <person name="Hauser C."/>
            <person name="Lamb M.R."/>
            <person name="Ledford H."/>
            <person name="Long J.C."/>
            <person name="Minagawa J."/>
            <person name="Page M.D."/>
            <person name="Pan J."/>
            <person name="Pootakham W."/>
            <person name="Roje S."/>
            <person name="Rose A."/>
            <person name="Stahlberg E."/>
            <person name="Terauchi A.M."/>
            <person name="Yang P."/>
            <person name="Ball S."/>
            <person name="Bowler C."/>
            <person name="Dieckmann C.L."/>
            <person name="Gladyshev V.N."/>
            <person name="Green P."/>
            <person name="Jorgensen R."/>
            <person name="Mayfield S."/>
            <person name="Mueller-Roeber B."/>
            <person name="Rajamani S."/>
            <person name="Sayre R.T."/>
            <person name="Brokstein P."/>
            <person name="Dubchak I."/>
            <person name="Goodstein D."/>
            <person name="Hornick L."/>
            <person name="Huang Y.W."/>
            <person name="Jhaveri J."/>
            <person name="Luo Y."/>
            <person name="Martinez D."/>
            <person name="Ngau W.C."/>
            <person name="Otillar B."/>
            <person name="Poliakov A."/>
            <person name="Porter A."/>
            <person name="Szajkowski L."/>
            <person name="Werner G."/>
            <person name="Zhou K."/>
            <person name="Grigoriev I.V."/>
            <person name="Rokhsar D.S."/>
            <person name="Grossman A.R."/>
        </authorList>
    </citation>
    <scope>NUCLEOTIDE SEQUENCE [LARGE SCALE GENOMIC DNA]</scope>
    <source>
        <strain evidence="2">CC-503</strain>
    </source>
</reference>
<dbReference type="HOGENOM" id="CLU_1211279_0_0_1"/>
<proteinExistence type="predicted"/>
<accession>A8I4S0</accession>
<organism evidence="1 2">
    <name type="scientific">Chlamydomonas reinhardtii</name>
    <name type="common">Chlamydomonas smithii</name>
    <dbReference type="NCBI Taxonomy" id="3055"/>
    <lineage>
        <taxon>Eukaryota</taxon>
        <taxon>Viridiplantae</taxon>
        <taxon>Chlorophyta</taxon>
        <taxon>core chlorophytes</taxon>
        <taxon>Chlorophyceae</taxon>
        <taxon>CS clade</taxon>
        <taxon>Chlamydomonadales</taxon>
        <taxon>Chlamydomonadaceae</taxon>
        <taxon>Chlamydomonas</taxon>
    </lineage>
</organism>
<dbReference type="InParanoid" id="A8I4S0"/>
<dbReference type="AlphaFoldDB" id="A8I4S0"/>
<dbReference type="OrthoDB" id="10408108at2759"/>
<dbReference type="KEGG" id="cre:CHLRE_02g101700v5"/>
<keyword evidence="2" id="KW-1185">Reference proteome</keyword>
<protein>
    <submittedName>
        <fullName evidence="1">Uncharacterized protein</fullName>
    </submittedName>
</protein>
<sequence>MFLAPRPPADENAGVGGAIKLRSGLGGGLRGIGSASGPLKPLASANNKAAPGGPSKLGQTYSAQPRAVLGNLTNVNAKLGSSSAALTGKAKPAQPLQYQAASIENAAGKGWKAQESDRTVQEANAVTIRVNRTIAAVSTWRTAPFYILADEDESDASEADEPARETEAPIIVQLPATGPSTRGDENTAPPAAGSSGLHISAGAKLPDLGAGPLDLAFDFDTDDEDAALL</sequence>
<dbReference type="GeneID" id="5725561"/>
<evidence type="ECO:0000313" key="2">
    <source>
        <dbReference type="Proteomes" id="UP000006906"/>
    </source>
</evidence>
<dbReference type="EMBL" id="CM008963">
    <property type="protein sequence ID" value="PNW86928.1"/>
    <property type="molecule type" value="Genomic_DNA"/>
</dbReference>
<dbReference type="Proteomes" id="UP000006906">
    <property type="component" value="Chromosome 2"/>
</dbReference>
<dbReference type="RefSeq" id="XP_001699803.1">
    <property type="nucleotide sequence ID" value="XM_001699751.2"/>
</dbReference>
<gene>
    <name evidence="1" type="ORF">CHLRE_02g101700v5</name>
</gene>